<evidence type="ECO:0000256" key="5">
    <source>
        <dbReference type="HAMAP-Rule" id="MF_01928"/>
    </source>
</evidence>
<dbReference type="GO" id="GO:0005524">
    <property type="term" value="F:ATP binding"/>
    <property type="evidence" value="ECO:0007669"/>
    <property type="project" value="UniProtKB-UniRule"/>
</dbReference>
<dbReference type="NCBIfam" id="NF004675">
    <property type="entry name" value="PRK06019.1-1"/>
    <property type="match status" value="1"/>
</dbReference>
<comment type="subunit">
    <text evidence="5 6">Homodimer.</text>
</comment>
<name>A0A8J7V0Q8_9PROT</name>
<dbReference type="SUPFAM" id="SSF56059">
    <property type="entry name" value="Glutathione synthetase ATP-binding domain-like"/>
    <property type="match status" value="1"/>
</dbReference>
<feature type="binding site" evidence="5">
    <location>
        <begin position="156"/>
        <end position="162"/>
    </location>
    <ligand>
        <name>ATP</name>
        <dbReference type="ChEBI" id="CHEBI:30616"/>
    </ligand>
</feature>
<dbReference type="InterPro" id="IPR040686">
    <property type="entry name" value="PurK_C"/>
</dbReference>
<evidence type="ECO:0000256" key="3">
    <source>
        <dbReference type="ARBA" id="ARBA00022755"/>
    </source>
</evidence>
<dbReference type="GO" id="GO:0005829">
    <property type="term" value="C:cytosol"/>
    <property type="evidence" value="ECO:0007669"/>
    <property type="project" value="TreeGrafter"/>
</dbReference>
<comment type="function">
    <text evidence="5">Catalyzes the ATP-dependent conversion of 5-aminoimidazole ribonucleotide (AIR) and HCO(3)(-) to N5-carboxyaminoimidazole ribonucleotide (N5-CAIR).</text>
</comment>
<dbReference type="FunFam" id="3.30.1490.20:FF:000015">
    <property type="entry name" value="N5-carboxyaminoimidazole ribonucleotide synthase"/>
    <property type="match status" value="1"/>
</dbReference>
<dbReference type="GO" id="GO:0034028">
    <property type="term" value="F:5-(carboxyamino)imidazole ribonucleotide synthase activity"/>
    <property type="evidence" value="ECO:0007669"/>
    <property type="project" value="UniProtKB-UniRule"/>
</dbReference>
<evidence type="ECO:0000313" key="9">
    <source>
        <dbReference type="Proteomes" id="UP000672602"/>
    </source>
</evidence>
<dbReference type="InterPro" id="IPR016185">
    <property type="entry name" value="PreATP-grasp_dom_sf"/>
</dbReference>
<evidence type="ECO:0000259" key="7">
    <source>
        <dbReference type="PROSITE" id="PS50975"/>
    </source>
</evidence>
<dbReference type="InterPro" id="IPR003135">
    <property type="entry name" value="ATP-grasp_carboxylate-amine"/>
</dbReference>
<keyword evidence="1 5" id="KW-0436">Ligase</keyword>
<dbReference type="FunFam" id="3.40.50.20:FF:000016">
    <property type="entry name" value="N5-carboxyaminoimidazole ribonucleotide synthase"/>
    <property type="match status" value="1"/>
</dbReference>
<organism evidence="8 9">
    <name type="scientific">Marivibrio halodurans</name>
    <dbReference type="NCBI Taxonomy" id="2039722"/>
    <lineage>
        <taxon>Bacteria</taxon>
        <taxon>Pseudomonadati</taxon>
        <taxon>Pseudomonadota</taxon>
        <taxon>Alphaproteobacteria</taxon>
        <taxon>Rhodospirillales</taxon>
        <taxon>Rhodospirillaceae</taxon>
        <taxon>Marivibrio</taxon>
    </lineage>
</organism>
<comment type="catalytic activity">
    <reaction evidence="5 6">
        <text>5-amino-1-(5-phospho-beta-D-ribosyl)imidazole + hydrogencarbonate + ATP = 5-carboxyamino-1-(5-phospho-D-ribosyl)imidazole + ADP + phosphate + 2 H(+)</text>
        <dbReference type="Rhea" id="RHEA:19317"/>
        <dbReference type="ChEBI" id="CHEBI:15378"/>
        <dbReference type="ChEBI" id="CHEBI:17544"/>
        <dbReference type="ChEBI" id="CHEBI:30616"/>
        <dbReference type="ChEBI" id="CHEBI:43474"/>
        <dbReference type="ChEBI" id="CHEBI:58730"/>
        <dbReference type="ChEBI" id="CHEBI:137981"/>
        <dbReference type="ChEBI" id="CHEBI:456216"/>
        <dbReference type="EC" id="6.3.4.18"/>
    </reaction>
</comment>
<sequence>MNAREHEMTIDPGATIGILGGGQLGRMLALAAARLGYRCRVYDPAEQCPAGDVAPHVSAGWDDEDALAAFAAAVDVVTLEFENVPVAAVAFLATRVPVRPGAGALEVAQDRAVEKDFLNRAGVETAPWATVESLEDLHEALDRLGRPAVLKTARFGYDGKGQAVIRDGDDPAAAWAAVGEQRCVLEGFVDFMVEVSVLAARTAGGAIACFEPVENRHRDGILHKTRIPAPITPDVAERAVEVACRAVSRMDYVGLLAVEMFVMPDGRILANEIAPRPHNSGHWTIDGAATSQFEQTVRAICGQPLGDTGRLGAAEMTNLIGAEVEDWPALLAEPGARLHLYGKAETRPGRKMGHVTRVWPGRDAPPED</sequence>
<dbReference type="Gene3D" id="3.40.50.20">
    <property type="match status" value="1"/>
</dbReference>
<dbReference type="UniPathway" id="UPA00074">
    <property type="reaction ID" value="UER00942"/>
</dbReference>
<dbReference type="InterPro" id="IPR013815">
    <property type="entry name" value="ATP_grasp_subdomain_1"/>
</dbReference>
<dbReference type="GO" id="GO:0046872">
    <property type="term" value="F:metal ion binding"/>
    <property type="evidence" value="ECO:0007669"/>
    <property type="project" value="InterPro"/>
</dbReference>
<dbReference type="Pfam" id="PF17769">
    <property type="entry name" value="PurK_C"/>
    <property type="match status" value="1"/>
</dbReference>
<feature type="binding site" evidence="5">
    <location>
        <begin position="186"/>
        <end position="189"/>
    </location>
    <ligand>
        <name>ATP</name>
        <dbReference type="ChEBI" id="CHEBI:30616"/>
    </ligand>
</feature>
<keyword evidence="9" id="KW-1185">Reference proteome</keyword>
<feature type="binding site" evidence="5">
    <location>
        <position position="217"/>
    </location>
    <ligand>
        <name>ATP</name>
        <dbReference type="ChEBI" id="CHEBI:30616"/>
    </ligand>
</feature>
<dbReference type="NCBIfam" id="TIGR01161">
    <property type="entry name" value="purK"/>
    <property type="match status" value="1"/>
</dbReference>
<dbReference type="GO" id="GO:0006189">
    <property type="term" value="P:'de novo' IMP biosynthetic process"/>
    <property type="evidence" value="ECO:0007669"/>
    <property type="project" value="UniProtKB-UniRule"/>
</dbReference>
<feature type="domain" description="ATP-grasp" evidence="7">
    <location>
        <begin position="115"/>
        <end position="301"/>
    </location>
</feature>
<comment type="pathway">
    <text evidence="5 6">Purine metabolism; IMP biosynthesis via de novo pathway; 5-amino-1-(5-phospho-D-ribosyl)imidazole-4-carboxylate from 5-amino-1-(5-phospho-D-ribosyl)imidazole (N5-CAIR route): step 1/2.</text>
</comment>
<dbReference type="Pfam" id="PF02222">
    <property type="entry name" value="ATP-grasp"/>
    <property type="match status" value="1"/>
</dbReference>
<dbReference type="Gene3D" id="3.30.470.20">
    <property type="entry name" value="ATP-grasp fold, B domain"/>
    <property type="match status" value="1"/>
</dbReference>
<comment type="function">
    <text evidence="6">Catalyzes the ATP-dependent conversion of 5-aminoimidazole ribonucleotide (AIR) and HCO(3)- to N5-carboxyaminoimidazole ribonucleotide (N5-CAIR).</text>
</comment>
<dbReference type="InterPro" id="IPR054350">
    <property type="entry name" value="PurT/PurK_preATP-grasp"/>
</dbReference>
<dbReference type="InterPro" id="IPR011761">
    <property type="entry name" value="ATP-grasp"/>
</dbReference>
<reference evidence="8" key="1">
    <citation type="submission" date="2021-04" db="EMBL/GenBank/DDBJ databases">
        <authorList>
            <person name="Zhang D.-C."/>
        </authorList>
    </citation>
    <scope>NUCLEOTIDE SEQUENCE</scope>
    <source>
        <strain evidence="8">CGMCC 1.15697</strain>
    </source>
</reference>
<keyword evidence="4 5" id="KW-0067">ATP-binding</keyword>
<feature type="binding site" evidence="5">
    <location>
        <position position="151"/>
    </location>
    <ligand>
        <name>ATP</name>
        <dbReference type="ChEBI" id="CHEBI:30616"/>
    </ligand>
</feature>
<feature type="binding site" evidence="5">
    <location>
        <begin position="271"/>
        <end position="272"/>
    </location>
    <ligand>
        <name>ATP</name>
        <dbReference type="ChEBI" id="CHEBI:30616"/>
    </ligand>
</feature>
<gene>
    <name evidence="5 6" type="primary">purK</name>
    <name evidence="8" type="ORF">KAJ83_08475</name>
</gene>
<dbReference type="SUPFAM" id="SSF51246">
    <property type="entry name" value="Rudiment single hybrid motif"/>
    <property type="match status" value="1"/>
</dbReference>
<dbReference type="EMBL" id="JAGMWN010000003">
    <property type="protein sequence ID" value="MBP5857041.1"/>
    <property type="molecule type" value="Genomic_DNA"/>
</dbReference>
<dbReference type="PANTHER" id="PTHR11609:SF5">
    <property type="entry name" value="PHOSPHORIBOSYLAMINOIMIDAZOLE CARBOXYLASE"/>
    <property type="match status" value="1"/>
</dbReference>
<evidence type="ECO:0000256" key="6">
    <source>
        <dbReference type="RuleBase" id="RU361200"/>
    </source>
</evidence>
<dbReference type="PANTHER" id="PTHR11609">
    <property type="entry name" value="PURINE BIOSYNTHESIS PROTEIN 6/7, PUR6/7"/>
    <property type="match status" value="1"/>
</dbReference>
<feature type="binding site" evidence="5">
    <location>
        <position position="194"/>
    </location>
    <ligand>
        <name>ATP</name>
        <dbReference type="ChEBI" id="CHEBI:30616"/>
    </ligand>
</feature>
<dbReference type="NCBIfam" id="NF004679">
    <property type="entry name" value="PRK06019.1-5"/>
    <property type="match status" value="1"/>
</dbReference>
<protein>
    <recommendedName>
        <fullName evidence="5 6">N5-carboxyaminoimidazole ribonucleotide synthase</fullName>
        <shortName evidence="5 6">N5-CAIR synthase</shortName>
        <ecNumber evidence="5 6">6.3.4.18</ecNumber>
    </recommendedName>
    <alternativeName>
        <fullName evidence="5 6">5-(carboxyamino)imidazole ribonucleotide synthetase</fullName>
    </alternativeName>
</protein>
<dbReference type="Proteomes" id="UP000672602">
    <property type="component" value="Unassembled WGS sequence"/>
</dbReference>
<dbReference type="HAMAP" id="MF_01928">
    <property type="entry name" value="PurK"/>
    <property type="match status" value="1"/>
</dbReference>
<dbReference type="Gene3D" id="3.30.1490.20">
    <property type="entry name" value="ATP-grasp fold, A domain"/>
    <property type="match status" value="1"/>
</dbReference>
<evidence type="ECO:0000256" key="1">
    <source>
        <dbReference type="ARBA" id="ARBA00022598"/>
    </source>
</evidence>
<keyword evidence="3 5" id="KW-0658">Purine biosynthesis</keyword>
<dbReference type="SUPFAM" id="SSF52440">
    <property type="entry name" value="PreATP-grasp domain"/>
    <property type="match status" value="1"/>
</dbReference>
<dbReference type="EC" id="6.3.4.18" evidence="5 6"/>
<dbReference type="InterPro" id="IPR005875">
    <property type="entry name" value="PurK"/>
</dbReference>
<evidence type="ECO:0000313" key="8">
    <source>
        <dbReference type="EMBL" id="MBP5857041.1"/>
    </source>
</evidence>
<comment type="similarity">
    <text evidence="5 6">Belongs to the PurK/PurT family.</text>
</comment>
<keyword evidence="2 5" id="KW-0547">Nucleotide-binding</keyword>
<proteinExistence type="inferred from homology"/>
<dbReference type="NCBIfam" id="NF004676">
    <property type="entry name" value="PRK06019.1-2"/>
    <property type="match status" value="1"/>
</dbReference>
<comment type="caution">
    <text evidence="8">The sequence shown here is derived from an EMBL/GenBank/DDBJ whole genome shotgun (WGS) entry which is preliminary data.</text>
</comment>
<dbReference type="Pfam" id="PF22660">
    <property type="entry name" value="RS_preATP-grasp-like"/>
    <property type="match status" value="1"/>
</dbReference>
<dbReference type="PROSITE" id="PS50975">
    <property type="entry name" value="ATP_GRASP"/>
    <property type="match status" value="1"/>
</dbReference>
<dbReference type="AlphaFoldDB" id="A0A8J7V0Q8"/>
<evidence type="ECO:0000256" key="4">
    <source>
        <dbReference type="ARBA" id="ARBA00022840"/>
    </source>
</evidence>
<dbReference type="InterPro" id="IPR011054">
    <property type="entry name" value="Rudment_hybrid_motif"/>
</dbReference>
<evidence type="ECO:0000256" key="2">
    <source>
        <dbReference type="ARBA" id="ARBA00022741"/>
    </source>
</evidence>
<dbReference type="GO" id="GO:0004638">
    <property type="term" value="F:phosphoribosylaminoimidazole carboxylase activity"/>
    <property type="evidence" value="ECO:0007669"/>
    <property type="project" value="InterPro"/>
</dbReference>
<accession>A0A8J7V0Q8</accession>
<feature type="binding site" evidence="5">
    <location>
        <position position="111"/>
    </location>
    <ligand>
        <name>ATP</name>
        <dbReference type="ChEBI" id="CHEBI:30616"/>
    </ligand>
</feature>